<dbReference type="InterPro" id="IPR036390">
    <property type="entry name" value="WH_DNA-bd_sf"/>
</dbReference>
<proteinExistence type="predicted"/>
<dbReference type="PANTHER" id="PTHR43537">
    <property type="entry name" value="TRANSCRIPTIONAL REGULATOR, GNTR FAMILY"/>
    <property type="match status" value="1"/>
</dbReference>
<keyword evidence="6" id="KW-1185">Reference proteome</keyword>
<dbReference type="RefSeq" id="WP_316512877.1">
    <property type="nucleotide sequence ID" value="NZ_OY726395.1"/>
</dbReference>
<name>A0ABM9MJX8_9MYCO</name>
<evidence type="ECO:0000259" key="4">
    <source>
        <dbReference type="PROSITE" id="PS50949"/>
    </source>
</evidence>
<gene>
    <name evidence="5" type="ORF">MU0050_004589</name>
</gene>
<dbReference type="Pfam" id="PF07729">
    <property type="entry name" value="FCD"/>
    <property type="match status" value="2"/>
</dbReference>
<sequence>MSQDMIAPRIDSRQAKLAGRAAEQIVADVIELGWPVGQVLGSEAELLERYGVSRAVLREAVRLVEHQRVARMRRGTGGGLVIDEPDIDAVIGPAIIYLLRVDATLDQIFDTLILLEELAAELASERAGESDLALLRNTLEQEAAGEVPDYRLLHSHVAALTANPVLELFVETFSRVSNFYFADRAALPSSVVEEVCRAHDAIARAILTNNSGLARARMRRHLSAEADFIRKQPDTVQRLDPAVALAGSLGDKRGEALARQLFTEIVRSGATPGDFVGSESALMEKYQASRAVVREAIRILEYHQIALTRRGPGGGLFVAEPDSTALAEIIAIYLRRRGVKLRHISDLRTGLELAVTERAGERLRAAQPADLETMAADLTQSLRAESELGFALAFSRGEDFHSVLGGLTGNPALQLLHRVTMRLGWQFFSQLATKNPRVNAISEPAAIEPAHRDITEALSAGDAELAVMRMRAHMTATASPPT</sequence>
<feature type="domain" description="HTH gntR-type" evidence="4">
    <location>
        <begin position="251"/>
        <end position="321"/>
    </location>
</feature>
<dbReference type="InterPro" id="IPR036388">
    <property type="entry name" value="WH-like_DNA-bd_sf"/>
</dbReference>
<dbReference type="SMART" id="SM00345">
    <property type="entry name" value="HTH_GNTR"/>
    <property type="match status" value="2"/>
</dbReference>
<evidence type="ECO:0000256" key="2">
    <source>
        <dbReference type="ARBA" id="ARBA00023125"/>
    </source>
</evidence>
<evidence type="ECO:0000256" key="3">
    <source>
        <dbReference type="ARBA" id="ARBA00023163"/>
    </source>
</evidence>
<keyword evidence="3" id="KW-0804">Transcription</keyword>
<dbReference type="PROSITE" id="PS50949">
    <property type="entry name" value="HTH_GNTR"/>
    <property type="match status" value="2"/>
</dbReference>
<dbReference type="SUPFAM" id="SSF48008">
    <property type="entry name" value="GntR ligand-binding domain-like"/>
    <property type="match status" value="2"/>
</dbReference>
<dbReference type="InterPro" id="IPR000524">
    <property type="entry name" value="Tscrpt_reg_HTH_GntR"/>
</dbReference>
<organism evidence="5 6">
    <name type="scientific">[Mycobacterium] wendilense</name>
    <dbReference type="NCBI Taxonomy" id="3064284"/>
    <lineage>
        <taxon>Bacteria</taxon>
        <taxon>Bacillati</taxon>
        <taxon>Actinomycetota</taxon>
        <taxon>Actinomycetes</taxon>
        <taxon>Mycobacteriales</taxon>
        <taxon>Mycobacteriaceae</taxon>
        <taxon>Mycolicibacter</taxon>
    </lineage>
</organism>
<keyword evidence="1" id="KW-0805">Transcription regulation</keyword>
<protein>
    <submittedName>
        <fullName evidence="5">FCD domain-containing protein</fullName>
    </submittedName>
</protein>
<dbReference type="PANTHER" id="PTHR43537:SF51">
    <property type="entry name" value="HTH-TYPE TRANSCRIPTIONAL REGULATOR LGOR-RELATED"/>
    <property type="match status" value="1"/>
</dbReference>
<feature type="domain" description="HTH gntR-type" evidence="4">
    <location>
        <begin position="15"/>
        <end position="84"/>
    </location>
</feature>
<keyword evidence="2" id="KW-0238">DNA-binding</keyword>
<dbReference type="InterPro" id="IPR008920">
    <property type="entry name" value="TF_FadR/GntR_C"/>
</dbReference>
<dbReference type="Gene3D" id="1.20.120.530">
    <property type="entry name" value="GntR ligand-binding domain-like"/>
    <property type="match status" value="2"/>
</dbReference>
<dbReference type="SMART" id="SM00895">
    <property type="entry name" value="FCD"/>
    <property type="match status" value="2"/>
</dbReference>
<evidence type="ECO:0000313" key="5">
    <source>
        <dbReference type="EMBL" id="CAJ1587054.1"/>
    </source>
</evidence>
<evidence type="ECO:0000256" key="1">
    <source>
        <dbReference type="ARBA" id="ARBA00023015"/>
    </source>
</evidence>
<dbReference type="InterPro" id="IPR011711">
    <property type="entry name" value="GntR_C"/>
</dbReference>
<dbReference type="Pfam" id="PF00392">
    <property type="entry name" value="GntR"/>
    <property type="match status" value="2"/>
</dbReference>
<dbReference type="Gene3D" id="1.10.10.10">
    <property type="entry name" value="Winged helix-like DNA-binding domain superfamily/Winged helix DNA-binding domain"/>
    <property type="match status" value="2"/>
</dbReference>
<dbReference type="SUPFAM" id="SSF46785">
    <property type="entry name" value="Winged helix' DNA-binding domain"/>
    <property type="match status" value="2"/>
</dbReference>
<accession>A0ABM9MJX8</accession>
<reference evidence="5 6" key="1">
    <citation type="submission" date="2023-08" db="EMBL/GenBank/DDBJ databases">
        <authorList>
            <person name="Folkvardsen B D."/>
            <person name="Norman A."/>
        </authorList>
    </citation>
    <scope>NUCLEOTIDE SEQUENCE [LARGE SCALE GENOMIC DNA]</scope>
    <source>
        <strain evidence="5 6">Mu0050</strain>
    </source>
</reference>
<dbReference type="Proteomes" id="UP001190466">
    <property type="component" value="Chromosome"/>
</dbReference>
<dbReference type="EMBL" id="OY726395">
    <property type="protein sequence ID" value="CAJ1587054.1"/>
    <property type="molecule type" value="Genomic_DNA"/>
</dbReference>
<evidence type="ECO:0000313" key="6">
    <source>
        <dbReference type="Proteomes" id="UP001190466"/>
    </source>
</evidence>